<dbReference type="GO" id="GO:0008955">
    <property type="term" value="F:peptidoglycan glycosyltransferase activity"/>
    <property type="evidence" value="ECO:0007669"/>
    <property type="project" value="UniProtKB-EC"/>
</dbReference>
<proteinExistence type="inferred from homology"/>
<comment type="similarity">
    <text evidence="2">In the C-terminal section; belongs to the transpeptidase family.</text>
</comment>
<evidence type="ECO:0000256" key="10">
    <source>
        <dbReference type="ARBA" id="ARBA00044770"/>
    </source>
</evidence>
<dbReference type="STRING" id="321339.SAMN05444340_11560"/>
<comment type="pathway">
    <text evidence="1">Cell wall biogenesis; peptidoglycan biosynthesis.</text>
</comment>
<dbReference type="GO" id="GO:0030288">
    <property type="term" value="C:outer membrane-bounded periplasmic space"/>
    <property type="evidence" value="ECO:0007669"/>
    <property type="project" value="TreeGrafter"/>
</dbReference>
<dbReference type="AlphaFoldDB" id="A0A1H3M1Y1"/>
<dbReference type="GO" id="GO:0006508">
    <property type="term" value="P:proteolysis"/>
    <property type="evidence" value="ECO:0007669"/>
    <property type="project" value="UniProtKB-KW"/>
</dbReference>
<dbReference type="Pfam" id="PF00912">
    <property type="entry name" value="Transgly"/>
    <property type="match status" value="1"/>
</dbReference>
<comment type="similarity">
    <text evidence="3">In the N-terminal section; belongs to the glycosyltransferase 51 family.</text>
</comment>
<keyword evidence="9" id="KW-0511">Multifunctional enzyme</keyword>
<dbReference type="GO" id="GO:0004180">
    <property type="term" value="F:carboxypeptidase activity"/>
    <property type="evidence" value="ECO:0007669"/>
    <property type="project" value="UniProtKB-KW"/>
</dbReference>
<dbReference type="EC" id="2.4.99.28" evidence="10"/>
<accession>A0A1H3M1Y1</accession>
<keyword evidence="4" id="KW-0121">Carboxypeptidase</keyword>
<dbReference type="Gene3D" id="1.10.3810.10">
    <property type="entry name" value="Biosynthetic peptidoglycan transglycosylase-like"/>
    <property type="match status" value="1"/>
</dbReference>
<feature type="region of interest" description="Disordered" evidence="12">
    <location>
        <begin position="737"/>
        <end position="805"/>
    </location>
</feature>
<dbReference type="InterPro" id="IPR050396">
    <property type="entry name" value="Glycosyltr_51/Transpeptidase"/>
</dbReference>
<dbReference type="GO" id="GO:0008658">
    <property type="term" value="F:penicillin binding"/>
    <property type="evidence" value="ECO:0007669"/>
    <property type="project" value="InterPro"/>
</dbReference>
<protein>
    <recommendedName>
        <fullName evidence="10">peptidoglycan glycosyltransferase</fullName>
        <ecNumber evidence="10">2.4.99.28</ecNumber>
    </recommendedName>
</protein>
<reference evidence="16 17" key="1">
    <citation type="submission" date="2016-10" db="EMBL/GenBank/DDBJ databases">
        <authorList>
            <person name="de Groot N.N."/>
        </authorList>
    </citation>
    <scope>NUCLEOTIDE SEQUENCE [LARGE SCALE GENOMIC DNA]</scope>
    <source>
        <strain evidence="16 17">DSM 26880</strain>
    </source>
</reference>
<evidence type="ECO:0000256" key="1">
    <source>
        <dbReference type="ARBA" id="ARBA00004752"/>
    </source>
</evidence>
<keyword evidence="7" id="KW-0808">Transferase</keyword>
<evidence type="ECO:0000256" key="3">
    <source>
        <dbReference type="ARBA" id="ARBA00007739"/>
    </source>
</evidence>
<keyword evidence="13" id="KW-0732">Signal</keyword>
<gene>
    <name evidence="16" type="ORF">SAMN05444340_11560</name>
</gene>
<dbReference type="InterPro" id="IPR023346">
    <property type="entry name" value="Lysozyme-like_dom_sf"/>
</dbReference>
<feature type="domain" description="Penicillin-binding protein transpeptidase" evidence="14">
    <location>
        <begin position="428"/>
        <end position="693"/>
    </location>
</feature>
<dbReference type="Gene3D" id="3.40.710.10">
    <property type="entry name" value="DD-peptidase/beta-lactamase superfamily"/>
    <property type="match status" value="1"/>
</dbReference>
<dbReference type="UniPathway" id="UPA00219"/>
<dbReference type="InterPro" id="IPR001264">
    <property type="entry name" value="Glyco_trans_51"/>
</dbReference>
<keyword evidence="6" id="KW-0328">Glycosyltransferase</keyword>
<dbReference type="OrthoDB" id="7828133at2"/>
<evidence type="ECO:0000256" key="9">
    <source>
        <dbReference type="ARBA" id="ARBA00023268"/>
    </source>
</evidence>
<keyword evidence="17" id="KW-1185">Reference proteome</keyword>
<feature type="chain" id="PRO_5011633308" description="peptidoglycan glycosyltransferase" evidence="13">
    <location>
        <begin position="28"/>
        <end position="805"/>
    </location>
</feature>
<evidence type="ECO:0000256" key="2">
    <source>
        <dbReference type="ARBA" id="ARBA00007090"/>
    </source>
</evidence>
<dbReference type="Proteomes" id="UP000199286">
    <property type="component" value="Unassembled WGS sequence"/>
</dbReference>
<evidence type="ECO:0000256" key="8">
    <source>
        <dbReference type="ARBA" id="ARBA00022801"/>
    </source>
</evidence>
<evidence type="ECO:0000259" key="15">
    <source>
        <dbReference type="Pfam" id="PF00912"/>
    </source>
</evidence>
<feature type="signal peptide" evidence="13">
    <location>
        <begin position="1"/>
        <end position="27"/>
    </location>
</feature>
<evidence type="ECO:0000259" key="14">
    <source>
        <dbReference type="Pfam" id="PF00905"/>
    </source>
</evidence>
<keyword evidence="5" id="KW-0645">Protease</keyword>
<name>A0A1H3M1Y1_9RHOB</name>
<dbReference type="InterPro" id="IPR001460">
    <property type="entry name" value="PCN-bd_Tpept"/>
</dbReference>
<feature type="domain" description="Glycosyl transferase family 51" evidence="15">
    <location>
        <begin position="88"/>
        <end position="249"/>
    </location>
</feature>
<dbReference type="SUPFAM" id="SSF53955">
    <property type="entry name" value="Lysozyme-like"/>
    <property type="match status" value="1"/>
</dbReference>
<evidence type="ECO:0000256" key="7">
    <source>
        <dbReference type="ARBA" id="ARBA00022679"/>
    </source>
</evidence>
<evidence type="ECO:0000256" key="13">
    <source>
        <dbReference type="SAM" id="SignalP"/>
    </source>
</evidence>
<dbReference type="Pfam" id="PF00905">
    <property type="entry name" value="Transpeptidase"/>
    <property type="match status" value="1"/>
</dbReference>
<dbReference type="RefSeq" id="WP_143042303.1">
    <property type="nucleotide sequence ID" value="NZ_FNPF01000015.1"/>
</dbReference>
<dbReference type="PANTHER" id="PTHR32282:SF33">
    <property type="entry name" value="PEPTIDOGLYCAN GLYCOSYLTRANSFERASE"/>
    <property type="match status" value="1"/>
</dbReference>
<evidence type="ECO:0000256" key="11">
    <source>
        <dbReference type="ARBA" id="ARBA00049902"/>
    </source>
</evidence>
<evidence type="ECO:0000313" key="16">
    <source>
        <dbReference type="EMBL" id="SDY70586.1"/>
    </source>
</evidence>
<evidence type="ECO:0000256" key="6">
    <source>
        <dbReference type="ARBA" id="ARBA00022676"/>
    </source>
</evidence>
<evidence type="ECO:0000256" key="12">
    <source>
        <dbReference type="SAM" id="MobiDB-lite"/>
    </source>
</evidence>
<evidence type="ECO:0000256" key="5">
    <source>
        <dbReference type="ARBA" id="ARBA00022670"/>
    </source>
</evidence>
<dbReference type="PANTHER" id="PTHR32282">
    <property type="entry name" value="BINDING PROTEIN TRANSPEPTIDASE, PUTATIVE-RELATED"/>
    <property type="match status" value="1"/>
</dbReference>
<evidence type="ECO:0000256" key="4">
    <source>
        <dbReference type="ARBA" id="ARBA00022645"/>
    </source>
</evidence>
<dbReference type="InterPro" id="IPR012338">
    <property type="entry name" value="Beta-lactam/transpept-like"/>
</dbReference>
<dbReference type="GO" id="GO:0009252">
    <property type="term" value="P:peptidoglycan biosynthetic process"/>
    <property type="evidence" value="ECO:0007669"/>
    <property type="project" value="UniProtKB-UniPathway"/>
</dbReference>
<evidence type="ECO:0000313" key="17">
    <source>
        <dbReference type="Proteomes" id="UP000199286"/>
    </source>
</evidence>
<sequence>MTIKARLLRTGAVSVLALLLAAPQAHSQTGLHVLTRLAVGAMASVSTTPYGVDISDGNLREQALEVSRGINARIETPEGVAYRIGGSDAVMVDLDRLPADFLNALIATEDKRFLDHTGVDPLGTGRAILDWVNGSMRGGSGLTQQLIKNQIVGSNLTIDRKVAEAVLATRLEAASEKSEVLSAYLDSAWFGRGWGAGSAAQTWFGKPWSELTLSENAFLAGILRGPALYDPRNHPERAHERRDHVLRSMLREGFIDEDRFLLARDERLSVTTPEWSSATTGWVNTAVADTLRGSPLAAIAKPRMDGDLPLIETTIYQEWQNIAQEALGDAITRIGSPVPFGRLDEEEMESLTSSAVRQKLEKSVPSHGALRAAVVLERAGNTVTVAVPEAEFSLDYEVHVAGSNGLQRGDIIGLDRKMQPAFKRSLEGAVVVMDVRTGALLASVGGLNPLVSGFDRTTAMRQPGSAIKPFVYLAALEYGLSSRDVISDTPVTFDGGYRPSNYGGERYGNLPLYSALAVSSNIVAVKLANEVGISNVGAVAEALGVYDGNFRPYLPSALGASETTLAKLAAGYAGIVNGGIRIEPHAVARVTRGHEQATYPLPSGERHFRYRSLEDLQSMMRSVVLRGTAARAFTDHPVSIIGKTGTSQDYRDALFVGVTPDIVVGVWLGKDDNLSMGNVLGGSHAAPIAAEILRTLHGRGLVDENGVRPGAYATTAWPPETISASTWAADSGPQWIEPAGPGAHWIKPGSDTSSPARLRALGSRPTQVITTTLPRQTPRSSTGPGSSEGRSYFDSVNRNADLLGN</sequence>
<dbReference type="InterPro" id="IPR036950">
    <property type="entry name" value="PBP_transglycosylase"/>
</dbReference>
<comment type="catalytic activity">
    <reaction evidence="11">
        <text>[GlcNAc-(1-&gt;4)-Mur2Ac(oyl-L-Ala-gamma-D-Glu-L-Lys-D-Ala-D-Ala)](n)-di-trans,octa-cis-undecaprenyl diphosphate + beta-D-GlcNAc-(1-&gt;4)-Mur2Ac(oyl-L-Ala-gamma-D-Glu-L-Lys-D-Ala-D-Ala)-di-trans,octa-cis-undecaprenyl diphosphate = [GlcNAc-(1-&gt;4)-Mur2Ac(oyl-L-Ala-gamma-D-Glu-L-Lys-D-Ala-D-Ala)](n+1)-di-trans,octa-cis-undecaprenyl diphosphate + di-trans,octa-cis-undecaprenyl diphosphate + H(+)</text>
        <dbReference type="Rhea" id="RHEA:23708"/>
        <dbReference type="Rhea" id="RHEA-COMP:9602"/>
        <dbReference type="Rhea" id="RHEA-COMP:9603"/>
        <dbReference type="ChEBI" id="CHEBI:15378"/>
        <dbReference type="ChEBI" id="CHEBI:58405"/>
        <dbReference type="ChEBI" id="CHEBI:60033"/>
        <dbReference type="ChEBI" id="CHEBI:78435"/>
        <dbReference type="EC" id="2.4.99.28"/>
    </reaction>
</comment>
<feature type="compositionally biased region" description="Polar residues" evidence="12">
    <location>
        <begin position="764"/>
        <end position="798"/>
    </location>
</feature>
<dbReference type="SUPFAM" id="SSF56601">
    <property type="entry name" value="beta-lactamase/transpeptidase-like"/>
    <property type="match status" value="1"/>
</dbReference>
<keyword evidence="8" id="KW-0378">Hydrolase</keyword>
<organism evidence="16 17">
    <name type="scientific">Citreimonas salinaria</name>
    <dbReference type="NCBI Taxonomy" id="321339"/>
    <lineage>
        <taxon>Bacteria</taxon>
        <taxon>Pseudomonadati</taxon>
        <taxon>Pseudomonadota</taxon>
        <taxon>Alphaproteobacteria</taxon>
        <taxon>Rhodobacterales</taxon>
        <taxon>Roseobacteraceae</taxon>
        <taxon>Citreimonas</taxon>
    </lineage>
</organism>
<dbReference type="EMBL" id="FNPF01000015">
    <property type="protein sequence ID" value="SDY70586.1"/>
    <property type="molecule type" value="Genomic_DNA"/>
</dbReference>